<protein>
    <submittedName>
        <fullName evidence="1">Uncharacterized protein</fullName>
    </submittedName>
</protein>
<name>A0ACC2P1R2_9HYME</name>
<reference evidence="1" key="1">
    <citation type="submission" date="2023-04" db="EMBL/GenBank/DDBJ databases">
        <title>A chromosome-level genome assembly of the parasitoid wasp Eretmocerus hayati.</title>
        <authorList>
            <person name="Zhong Y."/>
            <person name="Liu S."/>
            <person name="Liu Y."/>
        </authorList>
    </citation>
    <scope>NUCLEOTIDE SEQUENCE</scope>
    <source>
        <strain evidence="1">ZJU_SS_LIU_2023</strain>
    </source>
</reference>
<sequence>MTHIGIYHKTDVDHLDDESGSTALNKHDRNVKRNSWVVEPLPQTYFDTPIFATRVKRAVAKDTREDSTKIPELPSGHLEKNSQQQLPAEISYGCFYATPKPTTANPAPLVTSEHLHVPGNCMQIQIGPDGIPYSYTVQPPGQPQLFHPQPTPFQQRNVGVARWPTLDSSQITPGLPIESSVPLGALCFWVDPNSGQVSPMQCPNLPRPPTFQFPVITGFEKSAVSDRNNEKDRKDDDIVGATQIANPYAEMFGGLMRECPVNFYRCGDGSRCISRLQWCDNLIDCPDASDETKCSCHDRIGKARLCDNYIDCPHGEDELGCFGCPKNSFSCSEPWDPENNKFDNNAGCVSLEQRCDGIRQCASTGRDERDCSILSRSFNPESGEMYPVSFGSGFLQRNLRGRWYPVCGHAYSWAKDACAAELGQIDEEPTITMLPTTDHLVFGPYLEENGLESRLVSHCPRQVAYVFCPRPTFGERHGGKQASSPKPYALVGASSPRQGNSSGDPIVSIVGGQPSSPRAWPFILAITKDGVFHCGGVVLNEIWLLTAAHCFTGMQNHYYEVSAGLLRRSSFSPSQQTRHLTKIAIHPNFDPVILQNDVALGLLNQPLIFNSWVRPAKLPKFDGGRLGWAYTAEPRPGTTCTAVGWGTTYEGGSNPDELREVEIPVIGCKYREDRNSGEICAGYIQGGKDACQGDSGGPLMCRVSTSKNEWYVGGIVSHGIGCGRRNEPGAYTKVAHFVDWINSVMNSRSSTGGSVALIRPRTQCPGFSCAYPRTRCLQAKRRCDRVADCLSAEDEAGCPASLASHSEPRDSTGDSDFQEQGQELKSLPDGSTQQTFTGDAVDQTEANTV</sequence>
<dbReference type="Proteomes" id="UP001239111">
    <property type="component" value="Chromosome 2"/>
</dbReference>
<keyword evidence="2" id="KW-1185">Reference proteome</keyword>
<organism evidence="1 2">
    <name type="scientific">Eretmocerus hayati</name>
    <dbReference type="NCBI Taxonomy" id="131215"/>
    <lineage>
        <taxon>Eukaryota</taxon>
        <taxon>Metazoa</taxon>
        <taxon>Ecdysozoa</taxon>
        <taxon>Arthropoda</taxon>
        <taxon>Hexapoda</taxon>
        <taxon>Insecta</taxon>
        <taxon>Pterygota</taxon>
        <taxon>Neoptera</taxon>
        <taxon>Endopterygota</taxon>
        <taxon>Hymenoptera</taxon>
        <taxon>Apocrita</taxon>
        <taxon>Proctotrupomorpha</taxon>
        <taxon>Chalcidoidea</taxon>
        <taxon>Aphelinidae</taxon>
        <taxon>Aphelininae</taxon>
        <taxon>Eretmocerus</taxon>
    </lineage>
</organism>
<dbReference type="EMBL" id="CM056742">
    <property type="protein sequence ID" value="KAJ8676459.1"/>
    <property type="molecule type" value="Genomic_DNA"/>
</dbReference>
<proteinExistence type="predicted"/>
<evidence type="ECO:0000313" key="2">
    <source>
        <dbReference type="Proteomes" id="UP001239111"/>
    </source>
</evidence>
<evidence type="ECO:0000313" key="1">
    <source>
        <dbReference type="EMBL" id="KAJ8676459.1"/>
    </source>
</evidence>
<comment type="caution">
    <text evidence="1">The sequence shown here is derived from an EMBL/GenBank/DDBJ whole genome shotgun (WGS) entry which is preliminary data.</text>
</comment>
<accession>A0ACC2P1R2</accession>
<gene>
    <name evidence="1" type="ORF">QAD02_012246</name>
</gene>